<comment type="caution">
    <text evidence="15">The sequence shown here is derived from an EMBL/GenBank/DDBJ whole genome shotgun (WGS) entry which is preliminary data.</text>
</comment>
<dbReference type="PANTHER" id="PTHR13018:SF117">
    <property type="entry name" value="CSC1-LIKE PROTEIN RXW8"/>
    <property type="match status" value="1"/>
</dbReference>
<evidence type="ECO:0000256" key="1">
    <source>
        <dbReference type="ARBA" id="ARBA00004141"/>
    </source>
</evidence>
<organism evidence="15 16">
    <name type="scientific">Trapa incisa</name>
    <dbReference type="NCBI Taxonomy" id="236973"/>
    <lineage>
        <taxon>Eukaryota</taxon>
        <taxon>Viridiplantae</taxon>
        <taxon>Streptophyta</taxon>
        <taxon>Embryophyta</taxon>
        <taxon>Tracheophyta</taxon>
        <taxon>Spermatophyta</taxon>
        <taxon>Magnoliopsida</taxon>
        <taxon>eudicotyledons</taxon>
        <taxon>Gunneridae</taxon>
        <taxon>Pentapetalae</taxon>
        <taxon>rosids</taxon>
        <taxon>malvids</taxon>
        <taxon>Myrtales</taxon>
        <taxon>Lythraceae</taxon>
        <taxon>Trapa</taxon>
    </lineage>
</organism>
<protein>
    <recommendedName>
        <fullName evidence="17">CSC1-like protein RXW8</fullName>
    </recommendedName>
</protein>
<sequence>MNISALLTSAGINIAVCVVLLFLYSILRKQPSNFSLYFGRKLAKVNPTRDHHVRLQRFVPSPSWIVKAWEISEAEILATAGVDAVVFLRIVVFSLRIFAVAAFVGIFLVLPVNYYGQEIHHHKHIPRESLEVFSIGNVKQGSKWFWAHCLALYITSLTACLLLYFEYKSIAAMRLEHIRTSPPNPGHFSVLVRAIPWKPDESYSDTVKKFFTKYHGSSYLGHQMVYHRGTIQKLMAETEKVCKMLRSNNVGHGKNMVESALPAGPSGTLRILSSEPESIKRKPPFPDVRTASSVKEVAAAFVFFKTRYAADVAAKVLLSANPMSWVTNYAPEPHDVYWRNLSIRYRLLWLRKIASLVAVIVFMFLFLIPVTFVQGLTQLDQLHHTFPFLRGLFKKKYMSQLVTGYLPSVILLLFLYAVPPTMMLLAVIEGCISRTGKKKSACRKVLYFLIWNVFFVNVLSGSVISQIDALSSLKEMPTQLARAIPTQATFFMTYVLTSGWASLSSELMQPMLLIWNVFRRGVLRQKDDLCAVSFPYHTEVPKLLLFGFIGFTFSVLAPLILPLLLVYFFLGYLVYRNQILNVYITKYESGGQLWPTVHNTTVFSLVFMQIISLFVFGLKQSKTAWVFMIPLVIFTLLFNEYCRQRFHPIFKNTPAELLIEMDQEDEKSEKIEAFHQNLEMAYCQITLKSPDPQKSADLSHPIPSDKDLEDSTALNPPALAQQNPTEN</sequence>
<keyword evidence="3" id="KW-0813">Transport</keyword>
<dbReference type="Pfam" id="PF13967">
    <property type="entry name" value="RSN1_TM"/>
    <property type="match status" value="1"/>
</dbReference>
<dbReference type="InterPro" id="IPR045122">
    <property type="entry name" value="Csc1-like"/>
</dbReference>
<evidence type="ECO:0000256" key="11">
    <source>
        <dbReference type="SAM" id="Phobius"/>
    </source>
</evidence>
<accession>A0AAN7J9Y7</accession>
<proteinExistence type="inferred from homology"/>
<feature type="transmembrane region" description="Helical" evidence="11">
    <location>
        <begin position="6"/>
        <end position="27"/>
    </location>
</feature>
<keyword evidence="7" id="KW-0406">Ion transport</keyword>
<evidence type="ECO:0000256" key="10">
    <source>
        <dbReference type="SAM" id="MobiDB-lite"/>
    </source>
</evidence>
<evidence type="ECO:0000256" key="8">
    <source>
        <dbReference type="ARBA" id="ARBA00023136"/>
    </source>
</evidence>
<name>A0AAN7J9Y7_9MYRT</name>
<evidence type="ECO:0000259" key="13">
    <source>
        <dbReference type="Pfam" id="PF13967"/>
    </source>
</evidence>
<dbReference type="InterPro" id="IPR003864">
    <property type="entry name" value="CSC1/OSCA1-like_7TM"/>
</dbReference>
<dbReference type="PANTHER" id="PTHR13018">
    <property type="entry name" value="PROBABLE MEMBRANE PROTEIN DUF221-RELATED"/>
    <property type="match status" value="1"/>
</dbReference>
<feature type="transmembrane region" description="Helical" evidence="11">
    <location>
        <begin position="596"/>
        <end position="618"/>
    </location>
</feature>
<keyword evidence="8 11" id="KW-0472">Membrane</keyword>
<evidence type="ECO:0000259" key="12">
    <source>
        <dbReference type="Pfam" id="PF02714"/>
    </source>
</evidence>
<dbReference type="Pfam" id="PF14703">
    <property type="entry name" value="PHM7_cyt"/>
    <property type="match status" value="1"/>
</dbReference>
<feature type="domain" description="CSC1/OSCA1-like cytosolic" evidence="14">
    <location>
        <begin position="187"/>
        <end position="340"/>
    </location>
</feature>
<keyword evidence="6 11" id="KW-1133">Transmembrane helix</keyword>
<feature type="region of interest" description="Disordered" evidence="10">
    <location>
        <begin position="689"/>
        <end position="727"/>
    </location>
</feature>
<evidence type="ECO:0000256" key="6">
    <source>
        <dbReference type="ARBA" id="ARBA00022989"/>
    </source>
</evidence>
<comment type="subcellular location">
    <subcellularLocation>
        <location evidence="1">Membrane</location>
        <topology evidence="1">Multi-pass membrane protein</topology>
    </subcellularLocation>
</comment>
<feature type="transmembrane region" description="Helical" evidence="11">
    <location>
        <begin position="86"/>
        <end position="110"/>
    </location>
</feature>
<feature type="domain" description="CSC1/OSCA1-like N-terminal transmembrane" evidence="13">
    <location>
        <begin position="5"/>
        <end position="166"/>
    </location>
</feature>
<dbReference type="GO" id="GO:0005886">
    <property type="term" value="C:plasma membrane"/>
    <property type="evidence" value="ECO:0007669"/>
    <property type="project" value="TreeGrafter"/>
</dbReference>
<feature type="transmembrane region" description="Helical" evidence="11">
    <location>
        <begin position="353"/>
        <end position="377"/>
    </location>
</feature>
<keyword evidence="16" id="KW-1185">Reference proteome</keyword>
<keyword evidence="4 11" id="KW-0812">Transmembrane</keyword>
<evidence type="ECO:0000313" key="15">
    <source>
        <dbReference type="EMBL" id="KAK4742626.1"/>
    </source>
</evidence>
<evidence type="ECO:0000256" key="4">
    <source>
        <dbReference type="ARBA" id="ARBA00022692"/>
    </source>
</evidence>
<dbReference type="EMBL" id="JAXIOK010000023">
    <property type="protein sequence ID" value="KAK4742626.1"/>
    <property type="molecule type" value="Genomic_DNA"/>
</dbReference>
<evidence type="ECO:0000313" key="16">
    <source>
        <dbReference type="Proteomes" id="UP001345219"/>
    </source>
</evidence>
<reference evidence="15 16" key="1">
    <citation type="journal article" date="2023" name="Hortic Res">
        <title>Pangenome of water caltrop reveals structural variations and asymmetric subgenome divergence after allopolyploidization.</title>
        <authorList>
            <person name="Zhang X."/>
            <person name="Chen Y."/>
            <person name="Wang L."/>
            <person name="Yuan Y."/>
            <person name="Fang M."/>
            <person name="Shi L."/>
            <person name="Lu R."/>
            <person name="Comes H.P."/>
            <person name="Ma Y."/>
            <person name="Chen Y."/>
            <person name="Huang G."/>
            <person name="Zhou Y."/>
            <person name="Zheng Z."/>
            <person name="Qiu Y."/>
        </authorList>
    </citation>
    <scope>NUCLEOTIDE SEQUENCE [LARGE SCALE GENOMIC DNA]</scope>
    <source>
        <tissue evidence="15">Roots</tissue>
    </source>
</reference>
<evidence type="ECO:0000256" key="9">
    <source>
        <dbReference type="ARBA" id="ARBA00023303"/>
    </source>
</evidence>
<evidence type="ECO:0000259" key="14">
    <source>
        <dbReference type="Pfam" id="PF14703"/>
    </source>
</evidence>
<dbReference type="AlphaFoldDB" id="A0AAN7J9Y7"/>
<dbReference type="InterPro" id="IPR032880">
    <property type="entry name" value="CSC1/OSCA1-like_N"/>
</dbReference>
<keyword evidence="9" id="KW-0407">Ion channel</keyword>
<dbReference type="Proteomes" id="UP001345219">
    <property type="component" value="Chromosome 1"/>
</dbReference>
<dbReference type="GO" id="GO:0005227">
    <property type="term" value="F:calcium-activated cation channel activity"/>
    <property type="evidence" value="ECO:0007669"/>
    <property type="project" value="InterPro"/>
</dbReference>
<evidence type="ECO:0000256" key="5">
    <source>
        <dbReference type="ARBA" id="ARBA00022837"/>
    </source>
</evidence>
<feature type="transmembrane region" description="Helical" evidence="11">
    <location>
        <begin position="543"/>
        <end position="575"/>
    </location>
</feature>
<evidence type="ECO:0008006" key="17">
    <source>
        <dbReference type="Google" id="ProtNLM"/>
    </source>
</evidence>
<feature type="transmembrane region" description="Helical" evidence="11">
    <location>
        <begin position="144"/>
        <end position="165"/>
    </location>
</feature>
<evidence type="ECO:0000256" key="7">
    <source>
        <dbReference type="ARBA" id="ARBA00023065"/>
    </source>
</evidence>
<dbReference type="Pfam" id="PF02714">
    <property type="entry name" value="RSN1_7TM"/>
    <property type="match status" value="1"/>
</dbReference>
<feature type="transmembrane region" description="Helical" evidence="11">
    <location>
        <begin position="445"/>
        <end position="467"/>
    </location>
</feature>
<comment type="similarity">
    <text evidence="2">Belongs to the CSC1 (TC 1.A.17) family.</text>
</comment>
<feature type="transmembrane region" description="Helical" evidence="11">
    <location>
        <begin position="624"/>
        <end position="642"/>
    </location>
</feature>
<gene>
    <name evidence="15" type="ORF">SAY87_000627</name>
</gene>
<keyword evidence="5" id="KW-0106">Calcium</keyword>
<evidence type="ECO:0000256" key="3">
    <source>
        <dbReference type="ARBA" id="ARBA00022448"/>
    </source>
</evidence>
<feature type="domain" description="CSC1/OSCA1-like 7TM region" evidence="12">
    <location>
        <begin position="351"/>
        <end position="613"/>
    </location>
</feature>
<evidence type="ECO:0000256" key="2">
    <source>
        <dbReference type="ARBA" id="ARBA00007779"/>
    </source>
</evidence>
<dbReference type="InterPro" id="IPR027815">
    <property type="entry name" value="CSC1/OSCA1-like_cyt"/>
</dbReference>